<dbReference type="Proteomes" id="UP001140293">
    <property type="component" value="Unassembled WGS sequence"/>
</dbReference>
<evidence type="ECO:0000313" key="3">
    <source>
        <dbReference type="Proteomes" id="UP001140293"/>
    </source>
</evidence>
<dbReference type="RefSeq" id="WP_264014184.1">
    <property type="nucleotide sequence ID" value="NZ_JACKSJ010000153.1"/>
</dbReference>
<gene>
    <name evidence="2" type="ORF">H7I41_18965</name>
</gene>
<accession>A0A9X2YR44</accession>
<feature type="domain" description="Metallo-beta-lactamase" evidence="1">
    <location>
        <begin position="25"/>
        <end position="186"/>
    </location>
</feature>
<evidence type="ECO:0000259" key="1">
    <source>
        <dbReference type="SMART" id="SM00849"/>
    </source>
</evidence>
<name>A0A9X2YR44_9MYCO</name>
<dbReference type="Gene3D" id="3.60.15.10">
    <property type="entry name" value="Ribonuclease Z/Hydroxyacylglutathione hydrolase-like"/>
    <property type="match status" value="1"/>
</dbReference>
<dbReference type="Pfam" id="PF00753">
    <property type="entry name" value="Lactamase_B"/>
    <property type="match status" value="1"/>
</dbReference>
<organism evidence="2 3">
    <name type="scientific">[Mycobacterium] manitobense</name>
    <dbReference type="NCBI Taxonomy" id="190147"/>
    <lineage>
        <taxon>Bacteria</taxon>
        <taxon>Bacillati</taxon>
        <taxon>Actinomycetota</taxon>
        <taxon>Actinomycetes</taxon>
        <taxon>Mycobacteriales</taxon>
        <taxon>Mycobacteriaceae</taxon>
        <taxon>Mycolicibacterium</taxon>
    </lineage>
</organism>
<dbReference type="PANTHER" id="PTHR42773">
    <property type="entry name" value="METALLO-BETA-LACTAMASE-RELATED"/>
    <property type="match status" value="1"/>
</dbReference>
<keyword evidence="3" id="KW-1185">Reference proteome</keyword>
<dbReference type="AlphaFoldDB" id="A0A9X2YR44"/>
<protein>
    <submittedName>
        <fullName evidence="2">MBL fold metallo-hydrolase</fullName>
    </submittedName>
</protein>
<dbReference type="SMART" id="SM00849">
    <property type="entry name" value="Lactamase_B"/>
    <property type="match status" value="1"/>
</dbReference>
<proteinExistence type="predicted"/>
<dbReference type="InterPro" id="IPR036866">
    <property type="entry name" value="RibonucZ/Hydroxyglut_hydro"/>
</dbReference>
<dbReference type="PANTHER" id="PTHR42773:SF1">
    <property type="entry name" value="METALLO-BETA-LACTAMASE FAMILY PROTEIN"/>
    <property type="match status" value="1"/>
</dbReference>
<reference evidence="2" key="2">
    <citation type="journal article" date="2022" name="BMC Genomics">
        <title>Comparative genome analysis of mycobacteria focusing on tRNA and non-coding RNA.</title>
        <authorList>
            <person name="Behra P.R.K."/>
            <person name="Pettersson B.M.F."/>
            <person name="Ramesh M."/>
            <person name="Das S."/>
            <person name="Dasgupta S."/>
            <person name="Kirsebom L.A."/>
        </authorList>
    </citation>
    <scope>NUCLEOTIDE SEQUENCE</scope>
    <source>
        <strain evidence="2">DSM 44615</strain>
    </source>
</reference>
<sequence length="219" mass="23218">MNTELRRIRADLYETRTDSPFPGLTTHAYLWTRPDGNALFYCPATDAQLDDIAALGGVADQYLSHQDEAGPMLATLAGRFGATLHAPAAEVARIGKHADVHVPLDSRHVDSLGVQVIPTPGHSPGSTSYLVSGVDGETYLFTGDTIFPRGDGTWGTFVIPGVGDPVALRESLRLLGTLSPDLVISSAFAGDSAHETMTGARWSQCVARALDELSASASR</sequence>
<dbReference type="InterPro" id="IPR001279">
    <property type="entry name" value="Metallo-B-lactamas"/>
</dbReference>
<dbReference type="EMBL" id="JACKSJ010000153">
    <property type="protein sequence ID" value="MCV7172000.1"/>
    <property type="molecule type" value="Genomic_DNA"/>
</dbReference>
<comment type="caution">
    <text evidence="2">The sequence shown here is derived from an EMBL/GenBank/DDBJ whole genome shotgun (WGS) entry which is preliminary data.</text>
</comment>
<dbReference type="SUPFAM" id="SSF56281">
    <property type="entry name" value="Metallo-hydrolase/oxidoreductase"/>
    <property type="match status" value="1"/>
</dbReference>
<evidence type="ECO:0000313" key="2">
    <source>
        <dbReference type="EMBL" id="MCV7172000.1"/>
    </source>
</evidence>
<reference evidence="2" key="1">
    <citation type="submission" date="2020-07" db="EMBL/GenBank/DDBJ databases">
        <authorList>
            <person name="Pettersson B.M.F."/>
            <person name="Behra P.R.K."/>
            <person name="Ramesh M."/>
            <person name="Das S."/>
            <person name="Dasgupta S."/>
            <person name="Kirsebom L.A."/>
        </authorList>
    </citation>
    <scope>NUCLEOTIDE SEQUENCE</scope>
    <source>
        <strain evidence="2">DSM 44615</strain>
    </source>
</reference>